<feature type="transmembrane region" description="Helical" evidence="9">
    <location>
        <begin position="318"/>
        <end position="335"/>
    </location>
</feature>
<reference evidence="10 11" key="1">
    <citation type="journal article" date="2011" name="Stand. Genomic Sci.">
        <title>Complete genome sequence of the filamentous gliding predatory bacterium Herpetosiphon aurantiacus type strain (114-95(T)).</title>
        <authorList>
            <person name="Kiss H."/>
            <person name="Nett M."/>
            <person name="Domin N."/>
            <person name="Martin K."/>
            <person name="Maresca J.A."/>
            <person name="Copeland A."/>
            <person name="Lapidus A."/>
            <person name="Lucas S."/>
            <person name="Berry K.W."/>
            <person name="Glavina Del Rio T."/>
            <person name="Dalin E."/>
            <person name="Tice H."/>
            <person name="Pitluck S."/>
            <person name="Richardson P."/>
            <person name="Bruce D."/>
            <person name="Goodwin L."/>
            <person name="Han C."/>
            <person name="Detter J.C."/>
            <person name="Schmutz J."/>
            <person name="Brettin T."/>
            <person name="Land M."/>
            <person name="Hauser L."/>
            <person name="Kyrpides N.C."/>
            <person name="Ivanova N."/>
            <person name="Goker M."/>
            <person name="Woyke T."/>
            <person name="Klenk H.P."/>
            <person name="Bryant D.A."/>
        </authorList>
    </citation>
    <scope>NUCLEOTIDE SEQUENCE [LARGE SCALE GENOMIC DNA]</scope>
    <source>
        <strain evidence="11">ATCC 23779 / DSM 785 / 114-95</strain>
    </source>
</reference>
<protein>
    <submittedName>
        <fullName evidence="10">Nucleoside-diphosphate-sugar epimerase</fullName>
    </submittedName>
</protein>
<organism evidence="10 11">
    <name type="scientific">Herpetosiphon aurantiacus (strain ATCC 23779 / DSM 785 / 114-95)</name>
    <dbReference type="NCBI Taxonomy" id="316274"/>
    <lineage>
        <taxon>Bacteria</taxon>
        <taxon>Bacillati</taxon>
        <taxon>Chloroflexota</taxon>
        <taxon>Chloroflexia</taxon>
        <taxon>Herpetosiphonales</taxon>
        <taxon>Herpetosiphonaceae</taxon>
        <taxon>Herpetosiphon</taxon>
    </lineage>
</organism>
<keyword evidence="6 9" id="KW-0812">Transmembrane</keyword>
<dbReference type="PANTHER" id="PTHR12726">
    <property type="entry name" value="CERAMIDE GLUCOSYLTRANSFERASE"/>
    <property type="match status" value="1"/>
</dbReference>
<dbReference type="SUPFAM" id="SSF53448">
    <property type="entry name" value="Nucleotide-diphospho-sugar transferases"/>
    <property type="match status" value="1"/>
</dbReference>
<dbReference type="BioCyc" id="HAUR316274:GHYA-404-MONOMER"/>
<keyword evidence="8 9" id="KW-0472">Membrane</keyword>
<dbReference type="CAZy" id="GT2">
    <property type="family name" value="Glycosyltransferase Family 2"/>
</dbReference>
<sequence length="402" mass="46263">MIKRIWIVLCGLMLGQRCWKWWQVWRFFGKPTPTAQHEPATTLVSLLQPILSGDPHLAICLRANLNAPSSYKREWLWLIDDDDRIAQQLCYGLQAEYAEQTIRIISLPAPAERVNPKTFKLIAGLQQAQGQIICVLDDDTSLPAYGLEQCLPWLDQAGVGLAFGLPYYRSFDNTWSSLVALFVNSNSLLTYVPYSQVSEPFTINGMFYAMRRDVLEQLHGFVGLEHILADDFAVAQRVQQAGLRLQQTSMRHAIRTTVTNAQRYRSLIQRWFIFPRESLLRHLNRRERSLLFCLAIVPTLFPLVLAIVSVLRPSQRQRWFAATYTLLGLISFIQIDQAYLEQATPRRYWLFVPFLELLIPVQLIQALLAPQRIVWRGHVMDVEKGGAFRFVQRRDDGSANGF</sequence>
<dbReference type="InParanoid" id="A9AUD3"/>
<dbReference type="AlphaFoldDB" id="A9AUD3"/>
<keyword evidence="4" id="KW-0328">Glycosyltransferase</keyword>
<dbReference type="eggNOG" id="COG1215">
    <property type="taxonomic scope" value="Bacteria"/>
</dbReference>
<evidence type="ECO:0000256" key="4">
    <source>
        <dbReference type="ARBA" id="ARBA00022676"/>
    </source>
</evidence>
<proteinExistence type="predicted"/>
<dbReference type="Pfam" id="PF13506">
    <property type="entry name" value="Glyco_transf_21"/>
    <property type="match status" value="1"/>
</dbReference>
<dbReference type="InterPro" id="IPR025993">
    <property type="entry name" value="Ceramide_glucosylTrfase"/>
</dbReference>
<accession>A9AUD3</accession>
<evidence type="ECO:0000256" key="7">
    <source>
        <dbReference type="ARBA" id="ARBA00022989"/>
    </source>
</evidence>
<dbReference type="InterPro" id="IPR029044">
    <property type="entry name" value="Nucleotide-diphossugar_trans"/>
</dbReference>
<comment type="pathway">
    <text evidence="3">Sphingolipid metabolism.</text>
</comment>
<dbReference type="HOGENOM" id="CLU_062624_1_0_0"/>
<keyword evidence="5" id="KW-0808">Transferase</keyword>
<dbReference type="GO" id="GO:0008120">
    <property type="term" value="F:ceramide glucosyltransferase activity"/>
    <property type="evidence" value="ECO:0007669"/>
    <property type="project" value="TreeGrafter"/>
</dbReference>
<evidence type="ECO:0000256" key="8">
    <source>
        <dbReference type="ARBA" id="ARBA00023136"/>
    </source>
</evidence>
<keyword evidence="7 9" id="KW-1133">Transmembrane helix</keyword>
<dbReference type="Gene3D" id="3.90.550.10">
    <property type="entry name" value="Spore Coat Polysaccharide Biosynthesis Protein SpsA, Chain A"/>
    <property type="match status" value="1"/>
</dbReference>
<evidence type="ECO:0000313" key="11">
    <source>
        <dbReference type="Proteomes" id="UP000000787"/>
    </source>
</evidence>
<gene>
    <name evidence="10" type="ordered locus">Haur_0401</name>
</gene>
<comment type="pathway">
    <text evidence="2">Lipid metabolism; sphingolipid metabolism.</text>
</comment>
<keyword evidence="11" id="KW-1185">Reference proteome</keyword>
<dbReference type="Proteomes" id="UP000000787">
    <property type="component" value="Chromosome"/>
</dbReference>
<evidence type="ECO:0000256" key="6">
    <source>
        <dbReference type="ARBA" id="ARBA00022692"/>
    </source>
</evidence>
<dbReference type="GO" id="GO:0006679">
    <property type="term" value="P:glucosylceramide biosynthetic process"/>
    <property type="evidence" value="ECO:0007669"/>
    <property type="project" value="TreeGrafter"/>
</dbReference>
<feature type="transmembrane region" description="Helical" evidence="9">
    <location>
        <begin position="289"/>
        <end position="311"/>
    </location>
</feature>
<dbReference type="STRING" id="316274.Haur_0401"/>
<evidence type="ECO:0000256" key="5">
    <source>
        <dbReference type="ARBA" id="ARBA00022679"/>
    </source>
</evidence>
<name>A9AUD3_HERA2</name>
<evidence type="ECO:0000256" key="9">
    <source>
        <dbReference type="SAM" id="Phobius"/>
    </source>
</evidence>
<dbReference type="EMBL" id="CP000875">
    <property type="protein sequence ID" value="ABX03052.1"/>
    <property type="molecule type" value="Genomic_DNA"/>
</dbReference>
<evidence type="ECO:0000256" key="2">
    <source>
        <dbReference type="ARBA" id="ARBA00004760"/>
    </source>
</evidence>
<evidence type="ECO:0000313" key="10">
    <source>
        <dbReference type="EMBL" id="ABX03052.1"/>
    </source>
</evidence>
<evidence type="ECO:0000256" key="1">
    <source>
        <dbReference type="ARBA" id="ARBA00004141"/>
    </source>
</evidence>
<evidence type="ECO:0000256" key="3">
    <source>
        <dbReference type="ARBA" id="ARBA00004991"/>
    </source>
</evidence>
<dbReference type="PANTHER" id="PTHR12726:SF0">
    <property type="entry name" value="CERAMIDE GLUCOSYLTRANSFERASE"/>
    <property type="match status" value="1"/>
</dbReference>
<feature type="transmembrane region" description="Helical" evidence="9">
    <location>
        <begin position="347"/>
        <end position="368"/>
    </location>
</feature>
<dbReference type="GO" id="GO:0016020">
    <property type="term" value="C:membrane"/>
    <property type="evidence" value="ECO:0007669"/>
    <property type="project" value="UniProtKB-SubCell"/>
</dbReference>
<dbReference type="KEGG" id="hau:Haur_0401"/>
<comment type="subcellular location">
    <subcellularLocation>
        <location evidence="1">Membrane</location>
        <topology evidence="1">Multi-pass membrane protein</topology>
    </subcellularLocation>
</comment>